<name>A0ABD6DT87_9EURY</name>
<feature type="region of interest" description="Disordered" evidence="1">
    <location>
        <begin position="63"/>
        <end position="118"/>
    </location>
</feature>
<dbReference type="EMBL" id="JBHUDP010000001">
    <property type="protein sequence ID" value="MFD1684230.1"/>
    <property type="molecule type" value="Genomic_DNA"/>
</dbReference>
<proteinExistence type="predicted"/>
<dbReference type="Proteomes" id="UP001597092">
    <property type="component" value="Unassembled WGS sequence"/>
</dbReference>
<sequence length="189" mass="19492">MFPRRHVFLVVALLTATALATSGGAFSTTAADRSVDIEIADDRNAYVGFEKTQRIDRTGIANASANQSSDGNQTTNGSVTQSGSANRTTNGSVTRGSDGNRTANVSVTQRDSGTDTRDVTVAVTNQFPAGTELASVELTADGSSVDLGPLASGERGTHTFPSVPCGESIRVEASGGGVTVDFERSVTCR</sequence>
<evidence type="ECO:0000313" key="2">
    <source>
        <dbReference type="EMBL" id="MFD1684230.1"/>
    </source>
</evidence>
<organism evidence="2 3">
    <name type="scientific">Halobellus litoreus</name>
    <dbReference type="NCBI Taxonomy" id="755310"/>
    <lineage>
        <taxon>Archaea</taxon>
        <taxon>Methanobacteriati</taxon>
        <taxon>Methanobacteriota</taxon>
        <taxon>Stenosarchaea group</taxon>
        <taxon>Halobacteria</taxon>
        <taxon>Halobacteriales</taxon>
        <taxon>Haloferacaceae</taxon>
        <taxon>Halobellus</taxon>
    </lineage>
</organism>
<keyword evidence="3" id="KW-1185">Reference proteome</keyword>
<gene>
    <name evidence="2" type="ORF">ACFSAS_01235</name>
</gene>
<feature type="compositionally biased region" description="Polar residues" evidence="1">
    <location>
        <begin position="63"/>
        <end position="111"/>
    </location>
</feature>
<accession>A0ABD6DT87</accession>
<evidence type="ECO:0000256" key="1">
    <source>
        <dbReference type="SAM" id="MobiDB-lite"/>
    </source>
</evidence>
<protein>
    <submittedName>
        <fullName evidence="2">Uncharacterized protein</fullName>
    </submittedName>
</protein>
<comment type="caution">
    <text evidence="2">The sequence shown here is derived from an EMBL/GenBank/DDBJ whole genome shotgun (WGS) entry which is preliminary data.</text>
</comment>
<dbReference type="RefSeq" id="WP_256308277.1">
    <property type="nucleotide sequence ID" value="NZ_JANHAW010000002.1"/>
</dbReference>
<reference evidence="2 3" key="1">
    <citation type="journal article" date="2019" name="Int. J. Syst. Evol. Microbiol.">
        <title>The Global Catalogue of Microorganisms (GCM) 10K type strain sequencing project: providing services to taxonomists for standard genome sequencing and annotation.</title>
        <authorList>
            <consortium name="The Broad Institute Genomics Platform"/>
            <consortium name="The Broad Institute Genome Sequencing Center for Infectious Disease"/>
            <person name="Wu L."/>
            <person name="Ma J."/>
        </authorList>
    </citation>
    <scope>NUCLEOTIDE SEQUENCE [LARGE SCALE GENOMIC DNA]</scope>
    <source>
        <strain evidence="2 3">CGMCC 1.10387</strain>
    </source>
</reference>
<dbReference type="AlphaFoldDB" id="A0ABD6DT87"/>
<evidence type="ECO:0000313" key="3">
    <source>
        <dbReference type="Proteomes" id="UP001597092"/>
    </source>
</evidence>